<evidence type="ECO:0000256" key="1">
    <source>
        <dbReference type="ARBA" id="ARBA00004141"/>
    </source>
</evidence>
<feature type="transmembrane region" description="Helical" evidence="7">
    <location>
        <begin position="82"/>
        <end position="102"/>
    </location>
</feature>
<gene>
    <name evidence="10" type="ORF">HYH03_006495</name>
</gene>
<feature type="chain" id="PRO_5032866392" description="Copper transport protein" evidence="9">
    <location>
        <begin position="30"/>
        <end position="214"/>
    </location>
</feature>
<evidence type="ECO:0000256" key="6">
    <source>
        <dbReference type="ARBA" id="ARBA00023136"/>
    </source>
</evidence>
<feature type="signal peptide" evidence="9">
    <location>
        <begin position="1"/>
        <end position="29"/>
    </location>
</feature>
<keyword evidence="7" id="KW-0186">Copper</keyword>
<keyword evidence="3 7" id="KW-0812">Transmembrane</keyword>
<keyword evidence="6 7" id="KW-0472">Membrane</keyword>
<accession>A0A836C155</accession>
<name>A0A836C155_9CHLO</name>
<evidence type="ECO:0000313" key="10">
    <source>
        <dbReference type="EMBL" id="KAG2495552.1"/>
    </source>
</evidence>
<evidence type="ECO:0000313" key="11">
    <source>
        <dbReference type="Proteomes" id="UP000612055"/>
    </source>
</evidence>
<feature type="compositionally biased region" description="Basic residues" evidence="8">
    <location>
        <begin position="33"/>
        <end position="46"/>
    </location>
</feature>
<keyword evidence="5 7" id="KW-1133">Transmembrane helix</keyword>
<dbReference type="PANTHER" id="PTHR12483:SF27">
    <property type="entry name" value="COPPER TRANSPORT PROTEIN CTR1"/>
    <property type="match status" value="1"/>
</dbReference>
<comment type="subcellular location">
    <subcellularLocation>
        <location evidence="1 7">Membrane</location>
        <topology evidence="1 7">Multi-pass membrane protein</topology>
    </subcellularLocation>
</comment>
<evidence type="ECO:0000256" key="8">
    <source>
        <dbReference type="SAM" id="MobiDB-lite"/>
    </source>
</evidence>
<keyword evidence="11" id="KW-1185">Reference proteome</keyword>
<sequence>MTSLWPLSTNLTILGVVALLLLSTPILRGADMHHKHGHDHSAHAGHNHGDMSSTGGAAPMQMAFEYGYHVTVLFASIHTDTMASYVAVLLGLLLLAVVHEGLTTYRRTRLTLASSLSVASLPTAGLDETEAAIRSPMKPVGVLGSMVPGPKERLSLALMHVLSYGIAYLLMLAVMSFNMGVFIAVLLGFGIGHYVFPDRPTSPSMVRADSCHGS</sequence>
<keyword evidence="4 7" id="KW-0187">Copper transport</keyword>
<keyword evidence="9" id="KW-0732">Signal</keyword>
<keyword evidence="7" id="KW-0813">Transport</keyword>
<evidence type="ECO:0000256" key="2">
    <source>
        <dbReference type="ARBA" id="ARBA00006921"/>
    </source>
</evidence>
<proteinExistence type="inferred from homology"/>
<comment type="similarity">
    <text evidence="2 7">Belongs to the copper transporter (Ctr) (TC 1.A.56) family. SLC31A subfamily.</text>
</comment>
<dbReference type="Proteomes" id="UP000612055">
    <property type="component" value="Unassembled WGS sequence"/>
</dbReference>
<comment type="caution">
    <text evidence="10">The sequence shown here is derived from an EMBL/GenBank/DDBJ whole genome shotgun (WGS) entry which is preliminary data.</text>
</comment>
<dbReference type="AlphaFoldDB" id="A0A836C155"/>
<dbReference type="InterPro" id="IPR007274">
    <property type="entry name" value="Cop_transporter"/>
</dbReference>
<dbReference type="GO" id="GO:0005375">
    <property type="term" value="F:copper ion transmembrane transporter activity"/>
    <property type="evidence" value="ECO:0007669"/>
    <property type="project" value="UniProtKB-UniRule"/>
</dbReference>
<dbReference type="OrthoDB" id="73901at2759"/>
<dbReference type="EMBL" id="JAEHOE010000024">
    <property type="protein sequence ID" value="KAG2495552.1"/>
    <property type="molecule type" value="Genomic_DNA"/>
</dbReference>
<evidence type="ECO:0000256" key="4">
    <source>
        <dbReference type="ARBA" id="ARBA00022796"/>
    </source>
</evidence>
<keyword evidence="7" id="KW-0406">Ion transport</keyword>
<dbReference type="Pfam" id="PF04145">
    <property type="entry name" value="Ctr"/>
    <property type="match status" value="1"/>
</dbReference>
<evidence type="ECO:0000256" key="7">
    <source>
        <dbReference type="RuleBase" id="RU367022"/>
    </source>
</evidence>
<evidence type="ECO:0000256" key="9">
    <source>
        <dbReference type="SAM" id="SignalP"/>
    </source>
</evidence>
<reference evidence="10" key="1">
    <citation type="journal article" date="2020" name="bioRxiv">
        <title>Comparative genomics of Chlamydomonas.</title>
        <authorList>
            <person name="Craig R.J."/>
            <person name="Hasan A.R."/>
            <person name="Ness R.W."/>
            <person name="Keightley P.D."/>
        </authorList>
    </citation>
    <scope>NUCLEOTIDE SEQUENCE</scope>
    <source>
        <strain evidence="10">CCAP 11/70</strain>
    </source>
</reference>
<evidence type="ECO:0000256" key="5">
    <source>
        <dbReference type="ARBA" id="ARBA00022989"/>
    </source>
</evidence>
<protein>
    <recommendedName>
        <fullName evidence="7">Copper transport protein</fullName>
    </recommendedName>
</protein>
<dbReference type="GO" id="GO:0005886">
    <property type="term" value="C:plasma membrane"/>
    <property type="evidence" value="ECO:0007669"/>
    <property type="project" value="TreeGrafter"/>
</dbReference>
<feature type="region of interest" description="Disordered" evidence="8">
    <location>
        <begin position="33"/>
        <end position="52"/>
    </location>
</feature>
<feature type="transmembrane region" description="Helical" evidence="7">
    <location>
        <begin position="177"/>
        <end position="196"/>
    </location>
</feature>
<organism evidence="10 11">
    <name type="scientific">Edaphochlamys debaryana</name>
    <dbReference type="NCBI Taxonomy" id="47281"/>
    <lineage>
        <taxon>Eukaryota</taxon>
        <taxon>Viridiplantae</taxon>
        <taxon>Chlorophyta</taxon>
        <taxon>core chlorophytes</taxon>
        <taxon>Chlorophyceae</taxon>
        <taxon>CS clade</taxon>
        <taxon>Chlamydomonadales</taxon>
        <taxon>Chlamydomonadales incertae sedis</taxon>
        <taxon>Edaphochlamys</taxon>
    </lineage>
</organism>
<evidence type="ECO:0000256" key="3">
    <source>
        <dbReference type="ARBA" id="ARBA00022692"/>
    </source>
</evidence>
<dbReference type="PANTHER" id="PTHR12483">
    <property type="entry name" value="SOLUTE CARRIER FAMILY 31 COPPER TRANSPORTERS"/>
    <property type="match status" value="1"/>
</dbReference>